<sequence>MSTPLLGQSLFIEEAESTVVIQRDNLVRAKSEALKDAKAQVILQAVGRFLDFNSTVSLKPLLQQYFLEQPDFFIESIRVISEGNTSDLTEFTLKIETQIFRSRLLSAFRKLGLPTQEERISSRDVFLFYDADNALRQPRVLDNFLAQLQTRLSPYRIRPKVIIIENHNLALADGLLARLELLANKTTENSDGTAFALLELKLRLSPQPEQSQQGKLSAELIFWSQKADIPESSRSATRARAKLSFTSWQTEEIIPLILDKLLLEWTPVILKTLEVDQGLAEQLKLKFKGIPGPIEEQLLIKTLFQNNPRWEKLNLTTISSKYLTYQALYLGKQGTILREFRAPPEAPFRITSVYWENTFLVIEVKWKEIPATLEPFLNTLLESGLAESDSTEEELPQPNLQVPLRTLKQTYSLPLTSSVYDHIRHRGDSTLFRIEFPFVNETEEANNVLSLSWSRLGKTNLRPKLTLFDQNRKRVKSYRLGKKKKFKFKYKMPEGNQAFYLRISDEVGFLEDVTGSYQSFRYVLRVD</sequence>
<name>A0A381R0R6_9ZZZZ</name>
<protein>
    <submittedName>
        <fullName evidence="1">Uncharacterized protein</fullName>
    </submittedName>
</protein>
<proteinExistence type="predicted"/>
<accession>A0A381R0R6</accession>
<dbReference type="EMBL" id="UINC01001629">
    <property type="protein sequence ID" value="SUZ85301.1"/>
    <property type="molecule type" value="Genomic_DNA"/>
</dbReference>
<evidence type="ECO:0000313" key="1">
    <source>
        <dbReference type="EMBL" id="SUZ85301.1"/>
    </source>
</evidence>
<dbReference type="AlphaFoldDB" id="A0A381R0R6"/>
<gene>
    <name evidence="1" type="ORF">METZ01_LOCUS38155</name>
</gene>
<organism evidence="1">
    <name type="scientific">marine metagenome</name>
    <dbReference type="NCBI Taxonomy" id="408172"/>
    <lineage>
        <taxon>unclassified sequences</taxon>
        <taxon>metagenomes</taxon>
        <taxon>ecological metagenomes</taxon>
    </lineage>
</organism>
<reference evidence="1" key="1">
    <citation type="submission" date="2018-05" db="EMBL/GenBank/DDBJ databases">
        <authorList>
            <person name="Lanie J.A."/>
            <person name="Ng W.-L."/>
            <person name="Kazmierczak K.M."/>
            <person name="Andrzejewski T.M."/>
            <person name="Davidsen T.M."/>
            <person name="Wayne K.J."/>
            <person name="Tettelin H."/>
            <person name="Glass J.I."/>
            <person name="Rusch D."/>
            <person name="Podicherti R."/>
            <person name="Tsui H.-C.T."/>
            <person name="Winkler M.E."/>
        </authorList>
    </citation>
    <scope>NUCLEOTIDE SEQUENCE</scope>
</reference>